<dbReference type="Proteomes" id="UP000198406">
    <property type="component" value="Unassembled WGS sequence"/>
</dbReference>
<keyword evidence="1" id="KW-0489">Methyltransferase</keyword>
<dbReference type="InParanoid" id="A0A1Z5JIY2"/>
<accession>A0A1Z5JIY2</accession>
<keyword evidence="2" id="KW-0808">Transferase</keyword>
<evidence type="ECO:0000256" key="3">
    <source>
        <dbReference type="SAM" id="SignalP"/>
    </source>
</evidence>
<dbReference type="SUPFAM" id="SSF53335">
    <property type="entry name" value="S-adenosyl-L-methionine-dependent methyltransferases"/>
    <property type="match status" value="1"/>
</dbReference>
<evidence type="ECO:0008006" key="6">
    <source>
        <dbReference type="Google" id="ProtNLM"/>
    </source>
</evidence>
<dbReference type="Pfam" id="PF04072">
    <property type="entry name" value="LCM"/>
    <property type="match status" value="1"/>
</dbReference>
<feature type="signal peptide" evidence="3">
    <location>
        <begin position="1"/>
        <end position="23"/>
    </location>
</feature>
<name>A0A1Z5JIY2_FISSO</name>
<proteinExistence type="predicted"/>
<dbReference type="GO" id="GO:0008168">
    <property type="term" value="F:methyltransferase activity"/>
    <property type="evidence" value="ECO:0007669"/>
    <property type="project" value="UniProtKB-KW"/>
</dbReference>
<dbReference type="GO" id="GO:0032259">
    <property type="term" value="P:methylation"/>
    <property type="evidence" value="ECO:0007669"/>
    <property type="project" value="UniProtKB-KW"/>
</dbReference>
<dbReference type="InterPro" id="IPR029063">
    <property type="entry name" value="SAM-dependent_MTases_sf"/>
</dbReference>
<dbReference type="EMBL" id="BDSP01000074">
    <property type="protein sequence ID" value="GAX13959.1"/>
    <property type="molecule type" value="Genomic_DNA"/>
</dbReference>
<dbReference type="Gene3D" id="3.40.50.150">
    <property type="entry name" value="Vaccinia Virus protein VP39"/>
    <property type="match status" value="1"/>
</dbReference>
<feature type="chain" id="PRO_5013255649" description="S-adenosyl-L-methionine-dependent methyltransferase" evidence="3">
    <location>
        <begin position="24"/>
        <end position="373"/>
    </location>
</feature>
<gene>
    <name evidence="4" type="ORF">FisN_5Lh135</name>
</gene>
<protein>
    <recommendedName>
        <fullName evidence="6">S-adenosyl-L-methionine-dependent methyltransferase</fullName>
    </recommendedName>
</protein>
<keyword evidence="3" id="KW-0732">Signal</keyword>
<dbReference type="AlphaFoldDB" id="A0A1Z5JIY2"/>
<evidence type="ECO:0000313" key="4">
    <source>
        <dbReference type="EMBL" id="GAX13959.1"/>
    </source>
</evidence>
<evidence type="ECO:0000256" key="1">
    <source>
        <dbReference type="ARBA" id="ARBA00022603"/>
    </source>
</evidence>
<keyword evidence="5" id="KW-1185">Reference proteome</keyword>
<reference evidence="4 5" key="1">
    <citation type="journal article" date="2015" name="Plant Cell">
        <title>Oil accumulation by the oleaginous diatom Fistulifera solaris as revealed by the genome and transcriptome.</title>
        <authorList>
            <person name="Tanaka T."/>
            <person name="Maeda Y."/>
            <person name="Veluchamy A."/>
            <person name="Tanaka M."/>
            <person name="Abida H."/>
            <person name="Marechal E."/>
            <person name="Bowler C."/>
            <person name="Muto M."/>
            <person name="Sunaga Y."/>
            <person name="Tanaka M."/>
            <person name="Yoshino T."/>
            <person name="Taniguchi T."/>
            <person name="Fukuda Y."/>
            <person name="Nemoto M."/>
            <person name="Matsumoto M."/>
            <person name="Wong P.S."/>
            <person name="Aburatani S."/>
            <person name="Fujibuchi W."/>
        </authorList>
    </citation>
    <scope>NUCLEOTIDE SEQUENCE [LARGE SCALE GENOMIC DNA]</scope>
    <source>
        <strain evidence="4 5">JPCC DA0580</strain>
    </source>
</reference>
<organism evidence="4 5">
    <name type="scientific">Fistulifera solaris</name>
    <name type="common">Oleaginous diatom</name>
    <dbReference type="NCBI Taxonomy" id="1519565"/>
    <lineage>
        <taxon>Eukaryota</taxon>
        <taxon>Sar</taxon>
        <taxon>Stramenopiles</taxon>
        <taxon>Ochrophyta</taxon>
        <taxon>Bacillariophyta</taxon>
        <taxon>Bacillariophyceae</taxon>
        <taxon>Bacillariophycidae</taxon>
        <taxon>Naviculales</taxon>
        <taxon>Naviculaceae</taxon>
        <taxon>Fistulifera</taxon>
    </lineage>
</organism>
<evidence type="ECO:0000313" key="5">
    <source>
        <dbReference type="Proteomes" id="UP000198406"/>
    </source>
</evidence>
<comment type="caution">
    <text evidence="4">The sequence shown here is derived from an EMBL/GenBank/DDBJ whole genome shotgun (WGS) entry which is preliminary data.</text>
</comment>
<dbReference type="OrthoDB" id="203237at2759"/>
<evidence type="ECO:0000256" key="2">
    <source>
        <dbReference type="ARBA" id="ARBA00022679"/>
    </source>
</evidence>
<sequence length="373" mass="42960">MDFRRRLWRVFLLLTVLLATASSWRTAIGTGRVSNFNYWTTKLFLVATGSLSHNNSNTTASITTQRKHVALLLGVRPTLPNAPKWLYRKAWKLHNALLPLLHWNDVTVENKNALKVLWCKAITSVDPQSICQDNDWTYDMMPNYSRWWILKLIPISLYPRLHHANVEYRTVFLNRCIQQEIARLPSSTKIRLVAIGGGYDVRATRILSQNPRVQEAWELDLPVVIHGKRALLERLKERREKTKGPVQLPELRAVDLNDLDAVRDILAEFPQNKKQGETWHTIYVIEGVMMFLNDGLPKELFQLFREVARADGENASICFADHLTCSESSDSLTDEEERETVKSLFGSAGWNHFIHWAVKPGKARQMGCVRIHE</sequence>
<dbReference type="InterPro" id="IPR007213">
    <property type="entry name" value="Ppm1/Ppm2/Tcmp"/>
</dbReference>